<dbReference type="Pfam" id="PF00158">
    <property type="entry name" value="Sigma54_activat"/>
    <property type="match status" value="1"/>
</dbReference>
<evidence type="ECO:0000256" key="5">
    <source>
        <dbReference type="ARBA" id="ARBA00023163"/>
    </source>
</evidence>
<keyword evidence="5" id="KW-0804">Transcription</keyword>
<dbReference type="InterPro" id="IPR025662">
    <property type="entry name" value="Sigma_54_int_dom_ATP-bd_1"/>
</dbReference>
<evidence type="ECO:0000256" key="3">
    <source>
        <dbReference type="ARBA" id="ARBA00023015"/>
    </source>
</evidence>
<protein>
    <submittedName>
        <fullName evidence="9">Sigma-54-dependent Fis family transcriptional regulator</fullName>
    </submittedName>
</protein>
<dbReference type="SUPFAM" id="SSF55785">
    <property type="entry name" value="PYP-like sensor domain (PAS domain)"/>
    <property type="match status" value="1"/>
</dbReference>
<dbReference type="Gene3D" id="3.40.50.300">
    <property type="entry name" value="P-loop containing nucleotide triphosphate hydrolases"/>
    <property type="match status" value="1"/>
</dbReference>
<dbReference type="InterPro" id="IPR027417">
    <property type="entry name" value="P-loop_NTPase"/>
</dbReference>
<gene>
    <name evidence="9" type="ORF">KQI89_14305</name>
</gene>
<comment type="caution">
    <text evidence="9">The sequence shown here is derived from an EMBL/GenBank/DDBJ whole genome shotgun (WGS) entry which is preliminary data.</text>
</comment>
<dbReference type="PROSITE" id="PS00676">
    <property type="entry name" value="SIGMA54_INTERACT_2"/>
    <property type="match status" value="1"/>
</dbReference>
<dbReference type="InterPro" id="IPR025944">
    <property type="entry name" value="Sigma_54_int_dom_CS"/>
</dbReference>
<dbReference type="PANTHER" id="PTHR32071:SF57">
    <property type="entry name" value="C4-DICARBOXYLATE TRANSPORT TRANSCRIPTIONAL REGULATORY PROTEIN DCTD"/>
    <property type="match status" value="1"/>
</dbReference>
<keyword evidence="10" id="KW-1185">Reference proteome</keyword>
<dbReference type="SUPFAM" id="SSF52540">
    <property type="entry name" value="P-loop containing nucleoside triphosphate hydrolases"/>
    <property type="match status" value="1"/>
</dbReference>
<keyword evidence="6" id="KW-0175">Coiled coil</keyword>
<evidence type="ECO:0000256" key="2">
    <source>
        <dbReference type="ARBA" id="ARBA00022840"/>
    </source>
</evidence>
<evidence type="ECO:0000256" key="1">
    <source>
        <dbReference type="ARBA" id="ARBA00022741"/>
    </source>
</evidence>
<dbReference type="SMART" id="SM00382">
    <property type="entry name" value="AAA"/>
    <property type="match status" value="1"/>
</dbReference>
<accession>A0ABS6F3T6</accession>
<dbReference type="Pfam" id="PF25601">
    <property type="entry name" value="AAA_lid_14"/>
    <property type="match status" value="1"/>
</dbReference>
<feature type="coiled-coil region" evidence="6">
    <location>
        <begin position="118"/>
        <end position="145"/>
    </location>
</feature>
<dbReference type="EMBL" id="JAHLQL010000005">
    <property type="protein sequence ID" value="MBU5592923.1"/>
    <property type="molecule type" value="Genomic_DNA"/>
</dbReference>
<proteinExistence type="predicted"/>
<dbReference type="RefSeq" id="WP_032120742.1">
    <property type="nucleotide sequence ID" value="NZ_JAHLQL010000005.1"/>
</dbReference>
<evidence type="ECO:0000259" key="8">
    <source>
        <dbReference type="PROSITE" id="PS50112"/>
    </source>
</evidence>
<dbReference type="InterPro" id="IPR009057">
    <property type="entry name" value="Homeodomain-like_sf"/>
</dbReference>
<dbReference type="InterPro" id="IPR035965">
    <property type="entry name" value="PAS-like_dom_sf"/>
</dbReference>
<keyword evidence="3" id="KW-0805">Transcription regulation</keyword>
<organism evidence="9 10">
    <name type="scientific">Clostridium simiarum</name>
    <dbReference type="NCBI Taxonomy" id="2841506"/>
    <lineage>
        <taxon>Bacteria</taxon>
        <taxon>Bacillati</taxon>
        <taxon>Bacillota</taxon>
        <taxon>Clostridia</taxon>
        <taxon>Eubacteriales</taxon>
        <taxon>Clostridiaceae</taxon>
        <taxon>Clostridium</taxon>
    </lineage>
</organism>
<dbReference type="InterPro" id="IPR025943">
    <property type="entry name" value="Sigma_54_int_dom_ATP-bd_2"/>
</dbReference>
<evidence type="ECO:0000256" key="6">
    <source>
        <dbReference type="SAM" id="Coils"/>
    </source>
</evidence>
<dbReference type="PROSITE" id="PS00688">
    <property type="entry name" value="SIGMA54_INTERACT_3"/>
    <property type="match status" value="1"/>
</dbReference>
<dbReference type="SUPFAM" id="SSF46689">
    <property type="entry name" value="Homeodomain-like"/>
    <property type="match status" value="1"/>
</dbReference>
<dbReference type="Pfam" id="PF02954">
    <property type="entry name" value="HTH_8"/>
    <property type="match status" value="1"/>
</dbReference>
<evidence type="ECO:0000313" key="10">
    <source>
        <dbReference type="Proteomes" id="UP000736583"/>
    </source>
</evidence>
<dbReference type="CDD" id="cd00130">
    <property type="entry name" value="PAS"/>
    <property type="match status" value="1"/>
</dbReference>
<feature type="domain" description="PAS" evidence="8">
    <location>
        <begin position="17"/>
        <end position="55"/>
    </location>
</feature>
<keyword evidence="1" id="KW-0547">Nucleotide-binding</keyword>
<sequence length="464" mass="53099">MNNIMINKEFIQFCYAVFDELPIAVDILDKEGKIIYINKTFSDFLKKPREELIGKLVTEANPTSKFLDTLHRKQAEIACKHRFDNGNEAIVHRIPIMDDDGKLMGGFGMVVFEDISKLQEVMDKYRVLDKELKLYKNEIAKLNIAKYNLDDIIGRSQEISKCKNKVKKMARVKSNVLVIGESGVGKELFAHSIHNESNRKDKAFISVNCSAIPENLMESEFFGYEDGSFTGARKGGNIGKFQLANGGTIFLDEIGEMPLHLQAKLLRVLQEKEVQPIGAKSPLKVDVRVISATHKNLLQLVNDGKFREDLYYRLNVLTLEIPPIRERRVDIPELIDKFLGLFYRETGMYRNVPKNIMDILVNYDWPGNVRELRNIVEKICVNADDVNISIADLPPYLINRSMKSKVVNKTSGNLKDILDSVEKEIIINTLRECNYNKSETSKKLNIPRASLYRKLEEYGIDVKM</sequence>
<dbReference type="PROSITE" id="PS50112">
    <property type="entry name" value="PAS"/>
    <property type="match status" value="1"/>
</dbReference>
<name>A0ABS6F3T6_9CLOT</name>
<keyword evidence="2" id="KW-0067">ATP-binding</keyword>
<dbReference type="InterPro" id="IPR000014">
    <property type="entry name" value="PAS"/>
</dbReference>
<reference evidence="9 10" key="1">
    <citation type="submission" date="2021-06" db="EMBL/GenBank/DDBJ databases">
        <authorList>
            <person name="Sun Q."/>
            <person name="Li D."/>
        </authorList>
    </citation>
    <scope>NUCLEOTIDE SEQUENCE [LARGE SCALE GENOMIC DNA]</scope>
    <source>
        <strain evidence="9 10">MSJ-4</strain>
    </source>
</reference>
<dbReference type="Gene3D" id="3.30.450.20">
    <property type="entry name" value="PAS domain"/>
    <property type="match status" value="1"/>
</dbReference>
<feature type="domain" description="Sigma-54 factor interaction" evidence="7">
    <location>
        <begin position="152"/>
        <end position="381"/>
    </location>
</feature>
<evidence type="ECO:0000256" key="4">
    <source>
        <dbReference type="ARBA" id="ARBA00023125"/>
    </source>
</evidence>
<dbReference type="PRINTS" id="PR01590">
    <property type="entry name" value="HTHFIS"/>
</dbReference>
<dbReference type="PANTHER" id="PTHR32071">
    <property type="entry name" value="TRANSCRIPTIONAL REGULATORY PROTEIN"/>
    <property type="match status" value="1"/>
</dbReference>
<dbReference type="PROSITE" id="PS00675">
    <property type="entry name" value="SIGMA54_INTERACT_1"/>
    <property type="match status" value="1"/>
</dbReference>
<dbReference type="Gene3D" id="1.10.8.60">
    <property type="match status" value="1"/>
</dbReference>
<dbReference type="Gene3D" id="1.10.10.60">
    <property type="entry name" value="Homeodomain-like"/>
    <property type="match status" value="1"/>
</dbReference>
<evidence type="ECO:0000313" key="9">
    <source>
        <dbReference type="EMBL" id="MBU5592923.1"/>
    </source>
</evidence>
<dbReference type="InterPro" id="IPR002078">
    <property type="entry name" value="Sigma_54_int"/>
</dbReference>
<keyword evidence="4" id="KW-0238">DNA-binding</keyword>
<dbReference type="SMART" id="SM00091">
    <property type="entry name" value="PAS"/>
    <property type="match status" value="1"/>
</dbReference>
<dbReference type="InterPro" id="IPR003593">
    <property type="entry name" value="AAA+_ATPase"/>
</dbReference>
<dbReference type="Pfam" id="PF13426">
    <property type="entry name" value="PAS_9"/>
    <property type="match status" value="1"/>
</dbReference>
<dbReference type="PROSITE" id="PS50045">
    <property type="entry name" value="SIGMA54_INTERACT_4"/>
    <property type="match status" value="1"/>
</dbReference>
<evidence type="ECO:0000259" key="7">
    <source>
        <dbReference type="PROSITE" id="PS50045"/>
    </source>
</evidence>
<dbReference type="InterPro" id="IPR058031">
    <property type="entry name" value="AAA_lid_NorR"/>
</dbReference>
<dbReference type="InterPro" id="IPR002197">
    <property type="entry name" value="HTH_Fis"/>
</dbReference>
<dbReference type="CDD" id="cd00009">
    <property type="entry name" value="AAA"/>
    <property type="match status" value="1"/>
</dbReference>
<dbReference type="Proteomes" id="UP000736583">
    <property type="component" value="Unassembled WGS sequence"/>
</dbReference>